<dbReference type="EMBL" id="CVMT01000005">
    <property type="protein sequence ID" value="CRG88617.1"/>
    <property type="molecule type" value="Genomic_DNA"/>
</dbReference>
<organism evidence="7 8">
    <name type="scientific">Talaromyces islandicus</name>
    <name type="common">Penicillium islandicum</name>
    <dbReference type="NCBI Taxonomy" id="28573"/>
    <lineage>
        <taxon>Eukaryota</taxon>
        <taxon>Fungi</taxon>
        <taxon>Dikarya</taxon>
        <taxon>Ascomycota</taxon>
        <taxon>Pezizomycotina</taxon>
        <taxon>Eurotiomycetes</taxon>
        <taxon>Eurotiomycetidae</taxon>
        <taxon>Eurotiales</taxon>
        <taxon>Trichocomaceae</taxon>
        <taxon>Talaromyces</taxon>
        <taxon>Talaromyces sect. Islandici</taxon>
    </lineage>
</organism>
<evidence type="ECO:0000256" key="2">
    <source>
        <dbReference type="ARBA" id="ARBA00010058"/>
    </source>
</evidence>
<keyword evidence="4 6" id="KW-0009">Actin-binding</keyword>
<keyword evidence="5" id="KW-0206">Cytoskeleton</keyword>
<dbReference type="InterPro" id="IPR005455">
    <property type="entry name" value="PFN_euk"/>
</dbReference>
<proteinExistence type="inferred from homology"/>
<dbReference type="InterPro" id="IPR048278">
    <property type="entry name" value="PFN"/>
</dbReference>
<dbReference type="PANTHER" id="PTHR11604">
    <property type="entry name" value="PROFILIN"/>
    <property type="match status" value="1"/>
</dbReference>
<reference evidence="7 8" key="1">
    <citation type="submission" date="2015-04" db="EMBL/GenBank/DDBJ databases">
        <authorList>
            <person name="Syromyatnikov M.Y."/>
            <person name="Popov V.N."/>
        </authorList>
    </citation>
    <scope>NUCLEOTIDE SEQUENCE [LARGE SCALE GENOMIC DNA]</scope>
    <source>
        <strain evidence="7">WF-38-12</strain>
    </source>
</reference>
<dbReference type="OMA" id="HHAENVQ"/>
<evidence type="ECO:0000256" key="4">
    <source>
        <dbReference type="ARBA" id="ARBA00023203"/>
    </source>
</evidence>
<dbReference type="InterPro" id="IPR036140">
    <property type="entry name" value="PFN_sf"/>
</dbReference>
<dbReference type="Gene3D" id="3.30.450.30">
    <property type="entry name" value="Dynein light chain 2a, cytoplasmic"/>
    <property type="match status" value="1"/>
</dbReference>
<comment type="subcellular location">
    <subcellularLocation>
        <location evidence="1">Cytoplasm</location>
        <location evidence="1">Cytoskeleton</location>
    </subcellularLocation>
</comment>
<keyword evidence="3" id="KW-0963">Cytoplasm</keyword>
<dbReference type="GO" id="GO:0005938">
    <property type="term" value="C:cell cortex"/>
    <property type="evidence" value="ECO:0007669"/>
    <property type="project" value="TreeGrafter"/>
</dbReference>
<evidence type="ECO:0000256" key="1">
    <source>
        <dbReference type="ARBA" id="ARBA00004245"/>
    </source>
</evidence>
<evidence type="ECO:0000313" key="8">
    <source>
        <dbReference type="Proteomes" id="UP000054383"/>
    </source>
</evidence>
<dbReference type="OrthoDB" id="421374at2759"/>
<accession>A0A0U1LZ65</accession>
<evidence type="ECO:0000256" key="5">
    <source>
        <dbReference type="ARBA" id="ARBA00023212"/>
    </source>
</evidence>
<dbReference type="STRING" id="28573.A0A0U1LZ65"/>
<keyword evidence="8" id="KW-1185">Reference proteome</keyword>
<dbReference type="AlphaFoldDB" id="A0A0U1LZ65"/>
<evidence type="ECO:0000313" key="7">
    <source>
        <dbReference type="EMBL" id="CRG88617.1"/>
    </source>
</evidence>
<evidence type="ECO:0000256" key="3">
    <source>
        <dbReference type="ARBA" id="ARBA00022490"/>
    </source>
</evidence>
<sequence>MSWDGYLAQHVVGTGHVDKALIIDQTGQAVWGKGSEVEMTPEEMNNLAFAFNDATAAQTDGILVEGEKYVFTTVLDIENIPVMHCPKGKQGIIAAKCTKSILVTHYNESTPAQSALSHVVGNAKHLIEYDL</sequence>
<name>A0A0U1LZ65_TALIS</name>
<evidence type="ECO:0000256" key="6">
    <source>
        <dbReference type="RuleBase" id="RU003909"/>
    </source>
</evidence>
<dbReference type="Proteomes" id="UP000054383">
    <property type="component" value="Unassembled WGS sequence"/>
</dbReference>
<dbReference type="Pfam" id="PF00235">
    <property type="entry name" value="Profilin"/>
    <property type="match status" value="1"/>
</dbReference>
<dbReference type="SMART" id="SM00392">
    <property type="entry name" value="PROF"/>
    <property type="match status" value="1"/>
</dbReference>
<dbReference type="GO" id="GO:0003785">
    <property type="term" value="F:actin monomer binding"/>
    <property type="evidence" value="ECO:0007669"/>
    <property type="project" value="TreeGrafter"/>
</dbReference>
<protein>
    <recommendedName>
        <fullName evidence="6">Profilin</fullName>
    </recommendedName>
</protein>
<comment type="similarity">
    <text evidence="2 6">Belongs to the profilin family.</text>
</comment>
<dbReference type="SUPFAM" id="SSF55770">
    <property type="entry name" value="Profilin (actin-binding protein)"/>
    <property type="match status" value="1"/>
</dbReference>
<dbReference type="GO" id="GO:0005856">
    <property type="term" value="C:cytoskeleton"/>
    <property type="evidence" value="ECO:0007669"/>
    <property type="project" value="UniProtKB-SubCell"/>
</dbReference>
<dbReference type="PANTHER" id="PTHR11604:SF0">
    <property type="entry name" value="PROFILIN"/>
    <property type="match status" value="1"/>
</dbReference>
<gene>
    <name evidence="7" type="ORF">PISL3812_05648</name>
</gene>